<accession>A0A423VGY7</accession>
<evidence type="ECO:0000256" key="1">
    <source>
        <dbReference type="SAM" id="MobiDB-lite"/>
    </source>
</evidence>
<gene>
    <name evidence="2" type="ORF">VSDG_08189</name>
</gene>
<reference evidence="2 3" key="1">
    <citation type="submission" date="2015-09" db="EMBL/GenBank/DDBJ databases">
        <title>Host preference determinants of Valsa canker pathogens revealed by comparative genomics.</title>
        <authorList>
            <person name="Yin Z."/>
            <person name="Huang L."/>
        </authorList>
    </citation>
    <scope>NUCLEOTIDE SEQUENCE [LARGE SCALE GENOMIC DNA]</scope>
    <source>
        <strain evidence="2 3">YSFL</strain>
    </source>
</reference>
<sequence>MDGIPDTPRDAHQRIRLSFAGAQGFMLIMVEDGSPGEADGWQQRAACCIRKGVRCDDAKATMDRVQMGHHGFHPPSANEQLWRRLRSASREDVQPPMRMPDGAGV</sequence>
<organism evidence="2 3">
    <name type="scientific">Cytospora chrysosperma</name>
    <name type="common">Cytospora canker fungus</name>
    <name type="synonym">Sphaeria chrysosperma</name>
    <dbReference type="NCBI Taxonomy" id="252740"/>
    <lineage>
        <taxon>Eukaryota</taxon>
        <taxon>Fungi</taxon>
        <taxon>Dikarya</taxon>
        <taxon>Ascomycota</taxon>
        <taxon>Pezizomycotina</taxon>
        <taxon>Sordariomycetes</taxon>
        <taxon>Sordariomycetidae</taxon>
        <taxon>Diaporthales</taxon>
        <taxon>Cytosporaceae</taxon>
        <taxon>Cytospora</taxon>
    </lineage>
</organism>
<evidence type="ECO:0000313" key="2">
    <source>
        <dbReference type="EMBL" id="ROV90269.1"/>
    </source>
</evidence>
<comment type="caution">
    <text evidence="2">The sequence shown here is derived from an EMBL/GenBank/DDBJ whole genome shotgun (WGS) entry which is preliminary data.</text>
</comment>
<dbReference type="Proteomes" id="UP000284375">
    <property type="component" value="Unassembled WGS sequence"/>
</dbReference>
<proteinExistence type="predicted"/>
<protein>
    <submittedName>
        <fullName evidence="2">Uncharacterized protein</fullName>
    </submittedName>
</protein>
<name>A0A423VGY7_CYTCH</name>
<dbReference type="AlphaFoldDB" id="A0A423VGY7"/>
<feature type="region of interest" description="Disordered" evidence="1">
    <location>
        <begin position="86"/>
        <end position="105"/>
    </location>
</feature>
<dbReference type="EMBL" id="LJZO01000051">
    <property type="protein sequence ID" value="ROV90269.1"/>
    <property type="molecule type" value="Genomic_DNA"/>
</dbReference>
<keyword evidence="3" id="KW-1185">Reference proteome</keyword>
<evidence type="ECO:0000313" key="3">
    <source>
        <dbReference type="Proteomes" id="UP000284375"/>
    </source>
</evidence>